<comment type="subcellular location">
    <subcellularLocation>
        <location evidence="1">Membrane</location>
    </subcellularLocation>
    <subcellularLocation>
        <location evidence="2">Secreted</location>
    </subcellularLocation>
</comment>
<dbReference type="EMBL" id="CP053697">
    <property type="protein sequence ID" value="QKE65639.1"/>
    <property type="molecule type" value="Genomic_DNA"/>
</dbReference>
<evidence type="ECO:0000256" key="2">
    <source>
        <dbReference type="ARBA" id="ARBA00004613"/>
    </source>
</evidence>
<dbReference type="InterPro" id="IPR003995">
    <property type="entry name" value="RTX_toxin_determinant-A"/>
</dbReference>
<dbReference type="InterPro" id="IPR001343">
    <property type="entry name" value="Hemolysn_Ca-bd"/>
</dbReference>
<evidence type="ECO:0000256" key="5">
    <source>
        <dbReference type="ARBA" id="ARBA00022737"/>
    </source>
</evidence>
<dbReference type="GO" id="GO:0090729">
    <property type="term" value="F:toxin activity"/>
    <property type="evidence" value="ECO:0007669"/>
    <property type="project" value="UniProtKB-KW"/>
</dbReference>
<evidence type="ECO:0000313" key="10">
    <source>
        <dbReference type="Proteomes" id="UP000501379"/>
    </source>
</evidence>
<organism evidence="9 10">
    <name type="scientific">Aquipseudomonas campi</name>
    <dbReference type="NCBI Taxonomy" id="2731681"/>
    <lineage>
        <taxon>Bacteria</taxon>
        <taxon>Pseudomonadati</taxon>
        <taxon>Pseudomonadota</taxon>
        <taxon>Gammaproteobacteria</taxon>
        <taxon>Pseudomonadales</taxon>
        <taxon>Pseudomonadaceae</taxon>
        <taxon>Aquipseudomonas</taxon>
    </lineage>
</organism>
<evidence type="ECO:0000256" key="4">
    <source>
        <dbReference type="ARBA" id="ARBA00022656"/>
    </source>
</evidence>
<dbReference type="Proteomes" id="UP000501379">
    <property type="component" value="Chromosome"/>
</dbReference>
<dbReference type="PRINTS" id="PR00313">
    <property type="entry name" value="CABNDNGRPT"/>
</dbReference>
<evidence type="ECO:0000256" key="8">
    <source>
        <dbReference type="ARBA" id="ARBA00023136"/>
    </source>
</evidence>
<dbReference type="InterPro" id="IPR018511">
    <property type="entry name" value="Hemolysin-typ_Ca-bd_CS"/>
</dbReference>
<evidence type="ECO:0000256" key="1">
    <source>
        <dbReference type="ARBA" id="ARBA00004370"/>
    </source>
</evidence>
<dbReference type="PRINTS" id="PR01488">
    <property type="entry name" value="RTXTOXINA"/>
</dbReference>
<evidence type="ECO:0000256" key="7">
    <source>
        <dbReference type="ARBA" id="ARBA00023026"/>
    </source>
</evidence>
<reference evidence="9" key="1">
    <citation type="submission" date="2020-07" db="EMBL/GenBank/DDBJ databases">
        <title>Nitrate ammonifying Pseudomonas campi sp. nov. isolated from German agricultural grassland.</title>
        <authorList>
            <person name="Timsy T."/>
            <person name="Ulrich A."/>
            <person name="Spanner T."/>
            <person name="Foesel B."/>
            <person name="Kolb S."/>
            <person name="Horn M.A."/>
            <person name="Behrendt U."/>
        </authorList>
    </citation>
    <scope>NUCLEOTIDE SEQUENCE</scope>
    <source>
        <strain evidence="9">S1-A32-2</strain>
    </source>
</reference>
<dbReference type="PANTHER" id="PTHR38340:SF1">
    <property type="entry name" value="S-LAYER PROTEIN"/>
    <property type="match status" value="1"/>
</dbReference>
<dbReference type="KEGG" id="pcam:HNE05_02160"/>
<evidence type="ECO:0000256" key="6">
    <source>
        <dbReference type="ARBA" id="ARBA00022837"/>
    </source>
</evidence>
<accession>A0A6M8FP71</accession>
<keyword evidence="5" id="KW-0677">Repeat</keyword>
<dbReference type="GO" id="GO:0005576">
    <property type="term" value="C:extracellular region"/>
    <property type="evidence" value="ECO:0007669"/>
    <property type="project" value="UniProtKB-SubCell"/>
</dbReference>
<dbReference type="InterPro" id="IPR011049">
    <property type="entry name" value="Serralysin-like_metalloprot_C"/>
</dbReference>
<dbReference type="PANTHER" id="PTHR38340">
    <property type="entry name" value="S-LAYER PROTEIN"/>
    <property type="match status" value="1"/>
</dbReference>
<dbReference type="Pfam" id="PF00353">
    <property type="entry name" value="HemolysinCabind"/>
    <property type="match status" value="9"/>
</dbReference>
<dbReference type="GO" id="GO:0005509">
    <property type="term" value="F:calcium ion binding"/>
    <property type="evidence" value="ECO:0007669"/>
    <property type="project" value="InterPro"/>
</dbReference>
<dbReference type="GO" id="GO:0016020">
    <property type="term" value="C:membrane"/>
    <property type="evidence" value="ECO:0007669"/>
    <property type="project" value="UniProtKB-SubCell"/>
</dbReference>
<evidence type="ECO:0000256" key="3">
    <source>
        <dbReference type="ARBA" id="ARBA00022525"/>
    </source>
</evidence>
<proteinExistence type="predicted"/>
<dbReference type="InterPro" id="IPR050557">
    <property type="entry name" value="RTX_toxin/Mannuronan_C5-epim"/>
</dbReference>
<keyword evidence="7" id="KW-0843">Virulence</keyword>
<keyword evidence="6" id="KW-0106">Calcium</keyword>
<keyword evidence="8" id="KW-0472">Membrane</keyword>
<dbReference type="Gene3D" id="2.150.10.10">
    <property type="entry name" value="Serralysin-like metalloprotease, C-terminal"/>
    <property type="match status" value="6"/>
</dbReference>
<sequence length="989" mass="98314">MIGGDGNDTLNGGKGNDVLAGGQGDDIYVADSLTDSIVEGEDAGQDTVQTALTWTLGANLENLTLTGSAAINGTGNGLDNVLTGNSAINSLSGGGGNDTLDGKGGVDILKGGNGNDTYIVDLTSAGALQDTLTENASEGTDTVVLRGASSNTSAVTLTLGANLENLDASATGLSKLNLTGTSASNVLTGNEAANILDGGSGADTLIGGLGNDTYVIDNAGDVISEAESQGNDLVKVAIATANGSYTLGANLEKATLTNTVAFNLTGNDANNQLKGNLANNIIDGGAGADSMDGGEGNDTYIVDNVGDTITDSLGTDTVKTQLAYTLGATLEKLILTGSDAVAGTGNALANVLDGYQNSAANLLSGLTGNDTYILGEGDSVIEAANAGTDLVKSYVDFQLGNNLENLTLLGSADINATGNTLANALTGNQGANTLDGKAGVDILKGGNGNDTYIVDLTSAGALQDTLTENASEGTDSVVLRGASSNTSAVTLTLGANLENLDASATGLSKLNLTGTSASNVLTGNEAANILDGGSGADTLIGGLGNDTYVIDNAGDVISEAESQGNDLVKVAIATANGSYTLGANLEKATLTNTVAFNLTGNDANNQFKGNLANNIIDGGAGADSMDGGEGNDTYIVDNVGDTITDSLGTDTVKTQLAYTLGATLEKLILTGSDAVAGTGNALANVLDGYQNSAANLLSGLTGNDTYILGEGDSVIEAANAGTDLVKSYVDFQLGNNLENLTLLGSADINATGNTLANALTGNQGANTLDGKAGVDILKGGNGNDTYIVDLTSAGALQDTLTENASEGTDSVVLRGASSNTSAVTLTLGANLENLDASATGLSKLNLTGTSASNVLTGNDFANVLSGLNGNDTLDGGAGNDTLIGGAGADHLSGGLGNDIFRFAALGDLGLNGSQDAILDFTNGDKLDFKALGGYSFKGEASFDGTKQLRIEQSGEDLIVYGNSGGDLNADFSIKLLGVATLTGSDFIFS</sequence>
<dbReference type="AlphaFoldDB" id="A0A6M8FP71"/>
<gene>
    <name evidence="9" type="ORF">HNE05_02160</name>
</gene>
<dbReference type="PROSITE" id="PS00330">
    <property type="entry name" value="HEMOLYSIN_CALCIUM"/>
    <property type="match status" value="3"/>
</dbReference>
<dbReference type="SUPFAM" id="SSF51120">
    <property type="entry name" value="beta-Roll"/>
    <property type="match status" value="7"/>
</dbReference>
<keyword evidence="10" id="KW-1185">Reference proteome</keyword>
<evidence type="ECO:0000313" key="9">
    <source>
        <dbReference type="EMBL" id="QKE65639.1"/>
    </source>
</evidence>
<keyword evidence="4" id="KW-0800">Toxin</keyword>
<name>A0A6M8FP71_9GAMM</name>
<keyword evidence="3" id="KW-0964">Secreted</keyword>
<protein>
    <submittedName>
        <fullName evidence="9">Calcium-binding protein</fullName>
    </submittedName>
</protein>